<keyword evidence="4 6" id="KW-1015">Disulfide bond</keyword>
<dbReference type="SMART" id="SM00032">
    <property type="entry name" value="CCP"/>
    <property type="match status" value="1"/>
</dbReference>
<organism evidence="10 11">
    <name type="scientific">Saccoglossus kowalevskii</name>
    <name type="common">Acorn worm</name>
    <dbReference type="NCBI Taxonomy" id="10224"/>
    <lineage>
        <taxon>Eukaryota</taxon>
        <taxon>Metazoa</taxon>
        <taxon>Hemichordata</taxon>
        <taxon>Enteropneusta</taxon>
        <taxon>Harrimaniidae</taxon>
        <taxon>Saccoglossus</taxon>
    </lineage>
</organism>
<gene>
    <name evidence="11" type="primary">LOC102809565</name>
</gene>
<keyword evidence="1 6" id="KW-0768">Sushi</keyword>
<sequence length="481" mass="51526">MDVRWKTLIVRAGTDHDAFTNQKCGDRIDNNLKILKEIWMSCPPVRLARYVSVHLQVTNFLNLAEIMVFGIDMCQHPGIPDNGYLLSASIGAAVHAGHKLQYECNSGYELSGNDTIICTSDAVWSGEIPICSGVATTYATLETPSTMVTTEITTDVMPVSITTQSDVTTDVTSAPINTQPDVTTNVFTAYDTTKPGITTDLTLAPITTQSGITTDVTSTPITTQTDVITDVTSMPITTEPGTATDSTLAPITTQPDISTYVTSAPITTQPGITTDVTSTPITTQPDVSTDLTSAPISTQPDITTDVASAPITTQPDVTTNVFTAYDTTKPGITTDLTLAPITTQTDVITDVTSTSITTQPDVITDVNSAPITTLPDVTADITTVPGFVSTTSQINTNVFTPPASSVQSTNDQGKAIDRNNQYGSQIDELSLLSLLVLVPVLIFIILYIAQWRFGKRIFTKVIPRKSVTVSEMKKDLKIAWK</sequence>
<dbReference type="CDD" id="cd00033">
    <property type="entry name" value="CCP"/>
    <property type="match status" value="1"/>
</dbReference>
<feature type="region of interest" description="Disordered" evidence="7">
    <location>
        <begin position="271"/>
        <end position="301"/>
    </location>
</feature>
<keyword evidence="3" id="KW-0677">Repeat</keyword>
<evidence type="ECO:0000259" key="9">
    <source>
        <dbReference type="PROSITE" id="PS50923"/>
    </source>
</evidence>
<keyword evidence="8" id="KW-0472">Membrane</keyword>
<dbReference type="GeneID" id="102809565"/>
<comment type="caution">
    <text evidence="6">Lacks conserved residue(s) required for the propagation of feature annotation.</text>
</comment>
<evidence type="ECO:0000256" key="3">
    <source>
        <dbReference type="ARBA" id="ARBA00022737"/>
    </source>
</evidence>
<keyword evidence="10" id="KW-1185">Reference proteome</keyword>
<feature type="compositionally biased region" description="Low complexity" evidence="7">
    <location>
        <begin position="273"/>
        <end position="283"/>
    </location>
</feature>
<feature type="domain" description="Sushi" evidence="9">
    <location>
        <begin position="72"/>
        <end position="133"/>
    </location>
</feature>
<protein>
    <submittedName>
        <fullName evidence="11">Flocculation protein FLO11-like</fullName>
    </submittedName>
</protein>
<dbReference type="Gene3D" id="2.10.70.10">
    <property type="entry name" value="Complement Module, domain 1"/>
    <property type="match status" value="1"/>
</dbReference>
<dbReference type="InterPro" id="IPR000436">
    <property type="entry name" value="Sushi_SCR_CCP_dom"/>
</dbReference>
<keyword evidence="8" id="KW-0812">Transmembrane</keyword>
<evidence type="ECO:0000313" key="10">
    <source>
        <dbReference type="Proteomes" id="UP000694865"/>
    </source>
</evidence>
<feature type="disulfide bond" evidence="6">
    <location>
        <begin position="104"/>
        <end position="131"/>
    </location>
</feature>
<keyword evidence="5" id="KW-0325">Glycoprotein</keyword>
<evidence type="ECO:0000256" key="7">
    <source>
        <dbReference type="SAM" id="MobiDB-lite"/>
    </source>
</evidence>
<dbReference type="PANTHER" id="PTHR46393">
    <property type="entry name" value="SUSHI DOMAIN-CONTAINING PROTEIN"/>
    <property type="match status" value="1"/>
</dbReference>
<keyword evidence="8" id="KW-1133">Transmembrane helix</keyword>
<dbReference type="RefSeq" id="XP_006817082.1">
    <property type="nucleotide sequence ID" value="XM_006817019.1"/>
</dbReference>
<dbReference type="PANTHER" id="PTHR46393:SF7">
    <property type="entry name" value="COMPLEMENT C2"/>
    <property type="match status" value="1"/>
</dbReference>
<proteinExistence type="predicted"/>
<dbReference type="InterPro" id="IPR035976">
    <property type="entry name" value="Sushi/SCR/CCP_sf"/>
</dbReference>
<accession>A0ABM0MAP1</accession>
<dbReference type="Pfam" id="PF00084">
    <property type="entry name" value="Sushi"/>
    <property type="match status" value="1"/>
</dbReference>
<dbReference type="SUPFAM" id="SSF57535">
    <property type="entry name" value="Complement control module/SCR domain"/>
    <property type="match status" value="1"/>
</dbReference>
<feature type="compositionally biased region" description="Polar residues" evidence="7">
    <location>
        <begin position="284"/>
        <end position="301"/>
    </location>
</feature>
<dbReference type="PROSITE" id="PS50923">
    <property type="entry name" value="SUSHI"/>
    <property type="match status" value="1"/>
</dbReference>
<evidence type="ECO:0000256" key="6">
    <source>
        <dbReference type="PROSITE-ProRule" id="PRU00302"/>
    </source>
</evidence>
<name>A0ABM0MAP1_SACKO</name>
<keyword evidence="2" id="KW-0732">Signal</keyword>
<evidence type="ECO:0000256" key="8">
    <source>
        <dbReference type="SAM" id="Phobius"/>
    </source>
</evidence>
<reference evidence="11" key="1">
    <citation type="submission" date="2025-08" db="UniProtKB">
        <authorList>
            <consortium name="RefSeq"/>
        </authorList>
    </citation>
    <scope>IDENTIFICATION</scope>
    <source>
        <tissue evidence="11">Testes</tissue>
    </source>
</reference>
<evidence type="ECO:0000256" key="5">
    <source>
        <dbReference type="ARBA" id="ARBA00023180"/>
    </source>
</evidence>
<feature type="transmembrane region" description="Helical" evidence="8">
    <location>
        <begin position="429"/>
        <end position="449"/>
    </location>
</feature>
<evidence type="ECO:0000313" key="11">
    <source>
        <dbReference type="RefSeq" id="XP_006817082.1"/>
    </source>
</evidence>
<evidence type="ECO:0000256" key="2">
    <source>
        <dbReference type="ARBA" id="ARBA00022729"/>
    </source>
</evidence>
<evidence type="ECO:0000256" key="4">
    <source>
        <dbReference type="ARBA" id="ARBA00023157"/>
    </source>
</evidence>
<dbReference type="Proteomes" id="UP000694865">
    <property type="component" value="Unplaced"/>
</dbReference>
<evidence type="ECO:0000256" key="1">
    <source>
        <dbReference type="ARBA" id="ARBA00022659"/>
    </source>
</evidence>